<proteinExistence type="predicted"/>
<sequence>MLYTVDILDMMKEKLGSDYKAARILDVHPNRINHLRHKGGTLTDPQALKAAEFLGFPPEAIILSMAAERSLKSPAFDLLRSLAEDHTPKILAAASVLAVAILANFDNLSKIPLT</sequence>
<keyword evidence="3" id="KW-1185">Reference proteome</keyword>
<reference evidence="2" key="1">
    <citation type="journal article" date="2014" name="Int. J. Syst. Evol. Microbiol.">
        <title>Complete genome of a new Firmicutes species belonging to the dominant human colonic microbiota ('Ruminococcus bicirculans') reveals two chromosomes and a selective capacity to utilize plant glucans.</title>
        <authorList>
            <consortium name="NISC Comparative Sequencing Program"/>
            <person name="Wegmann U."/>
            <person name="Louis P."/>
            <person name="Goesmann A."/>
            <person name="Henrissat B."/>
            <person name="Duncan S.H."/>
            <person name="Flint H.J."/>
        </authorList>
    </citation>
    <scope>NUCLEOTIDE SEQUENCE</scope>
    <source>
        <strain evidence="2">CCM 7856</strain>
    </source>
</reference>
<organism evidence="2 3">
    <name type="scientific">Microbulbifer taiwanensis</name>
    <dbReference type="NCBI Taxonomy" id="986746"/>
    <lineage>
        <taxon>Bacteria</taxon>
        <taxon>Pseudomonadati</taxon>
        <taxon>Pseudomonadota</taxon>
        <taxon>Gammaproteobacteria</taxon>
        <taxon>Cellvibrionales</taxon>
        <taxon>Microbulbiferaceae</taxon>
        <taxon>Microbulbifer</taxon>
    </lineage>
</organism>
<gene>
    <name evidence="1" type="ORF">ACFQBM_00170</name>
    <name evidence="2" type="ORF">ACFQBM_21215</name>
</gene>
<reference evidence="3" key="2">
    <citation type="journal article" date="2019" name="Int. J. Syst. Evol. Microbiol.">
        <title>The Global Catalogue of Microorganisms (GCM) 10K type strain sequencing project: providing services to taxonomists for standard genome sequencing and annotation.</title>
        <authorList>
            <consortium name="The Broad Institute Genomics Platform"/>
            <consortium name="The Broad Institute Genome Sequencing Center for Infectious Disease"/>
            <person name="Wu L."/>
            <person name="Ma J."/>
        </authorList>
    </citation>
    <scope>NUCLEOTIDE SEQUENCE [LARGE SCALE GENOMIC DNA]</scope>
    <source>
        <strain evidence="3">CGMCC 1.13718</strain>
    </source>
</reference>
<reference evidence="2" key="3">
    <citation type="submission" date="2024-09" db="EMBL/GenBank/DDBJ databases">
        <authorList>
            <person name="Sun Q."/>
            <person name="Mori K."/>
        </authorList>
    </citation>
    <scope>NUCLEOTIDE SEQUENCE</scope>
    <source>
        <strain evidence="2">CCM 7856</strain>
    </source>
</reference>
<dbReference type="Proteomes" id="UP001596425">
    <property type="component" value="Unassembled WGS sequence"/>
</dbReference>
<dbReference type="RefSeq" id="WP_193194163.1">
    <property type="nucleotide sequence ID" value="NZ_JBHSVR010000001.1"/>
</dbReference>
<evidence type="ECO:0000313" key="2">
    <source>
        <dbReference type="EMBL" id="MFC6635798.1"/>
    </source>
</evidence>
<protein>
    <recommendedName>
        <fullName evidence="4">XRE family transcriptional regulator</fullName>
    </recommendedName>
</protein>
<accession>A0ABW1YTW4</accession>
<dbReference type="EMBL" id="JBHSVR010000001">
    <property type="protein sequence ID" value="MFC6631674.1"/>
    <property type="molecule type" value="Genomic_DNA"/>
</dbReference>
<dbReference type="EMBL" id="JBHSVR010000001">
    <property type="protein sequence ID" value="MFC6635798.1"/>
    <property type="molecule type" value="Genomic_DNA"/>
</dbReference>
<evidence type="ECO:0000313" key="3">
    <source>
        <dbReference type="Proteomes" id="UP001596425"/>
    </source>
</evidence>
<comment type="caution">
    <text evidence="2">The sequence shown here is derived from an EMBL/GenBank/DDBJ whole genome shotgun (WGS) entry which is preliminary data.</text>
</comment>
<evidence type="ECO:0008006" key="4">
    <source>
        <dbReference type="Google" id="ProtNLM"/>
    </source>
</evidence>
<name>A0ABW1YTW4_9GAMM</name>
<evidence type="ECO:0000313" key="1">
    <source>
        <dbReference type="EMBL" id="MFC6631674.1"/>
    </source>
</evidence>